<evidence type="ECO:0000313" key="9">
    <source>
        <dbReference type="EMBL" id="ALJ06389.1"/>
    </source>
</evidence>
<reference evidence="9 10" key="1">
    <citation type="submission" date="2015-10" db="EMBL/GenBank/DDBJ databases">
        <authorList>
            <person name="Gilbert D.G."/>
        </authorList>
    </citation>
    <scope>NUCLEOTIDE SEQUENCE [LARGE SCALE GENOMIC DNA]</scope>
    <source>
        <strain evidence="10">HZ-22</strain>
    </source>
</reference>
<dbReference type="GO" id="GO:0009279">
    <property type="term" value="C:cell outer membrane"/>
    <property type="evidence" value="ECO:0007669"/>
    <property type="project" value="UniProtKB-SubCell"/>
</dbReference>
<dbReference type="Gene3D" id="2.40.170.20">
    <property type="entry name" value="TonB-dependent receptor, beta-barrel domain"/>
    <property type="match status" value="1"/>
</dbReference>
<dbReference type="KEGG" id="ahz:APS56_15150"/>
<comment type="subcellular location">
    <subcellularLocation>
        <location evidence="1 7">Cell outer membrane</location>
        <topology evidence="1 7">Multi-pass membrane protein</topology>
    </subcellularLocation>
</comment>
<evidence type="ECO:0000256" key="5">
    <source>
        <dbReference type="ARBA" id="ARBA00023136"/>
    </source>
</evidence>
<protein>
    <recommendedName>
        <fullName evidence="8">TonB-dependent receptor plug domain-containing protein</fullName>
    </recommendedName>
</protein>
<keyword evidence="3 7" id="KW-1134">Transmembrane beta strand</keyword>
<dbReference type="NCBIfam" id="TIGR04056">
    <property type="entry name" value="OMP_RagA_SusC"/>
    <property type="match status" value="1"/>
</dbReference>
<keyword evidence="10" id="KW-1185">Reference proteome</keyword>
<evidence type="ECO:0000256" key="1">
    <source>
        <dbReference type="ARBA" id="ARBA00004571"/>
    </source>
</evidence>
<evidence type="ECO:0000256" key="6">
    <source>
        <dbReference type="ARBA" id="ARBA00023237"/>
    </source>
</evidence>
<dbReference type="Pfam" id="PF07715">
    <property type="entry name" value="Plug"/>
    <property type="match status" value="1"/>
</dbReference>
<organism evidence="9 10">
    <name type="scientific">Pseudalgibacter alginicilyticus</name>
    <dbReference type="NCBI Taxonomy" id="1736674"/>
    <lineage>
        <taxon>Bacteria</taxon>
        <taxon>Pseudomonadati</taxon>
        <taxon>Bacteroidota</taxon>
        <taxon>Flavobacteriia</taxon>
        <taxon>Flavobacteriales</taxon>
        <taxon>Flavobacteriaceae</taxon>
        <taxon>Pseudalgibacter</taxon>
    </lineage>
</organism>
<dbReference type="NCBIfam" id="TIGR04057">
    <property type="entry name" value="SusC_RagA_signa"/>
    <property type="match status" value="1"/>
</dbReference>
<evidence type="ECO:0000259" key="8">
    <source>
        <dbReference type="Pfam" id="PF07715"/>
    </source>
</evidence>
<name>A0A0P0DBT7_9FLAO</name>
<dbReference type="SUPFAM" id="SSF49464">
    <property type="entry name" value="Carboxypeptidase regulatory domain-like"/>
    <property type="match status" value="1"/>
</dbReference>
<dbReference type="InterPro" id="IPR037066">
    <property type="entry name" value="Plug_dom_sf"/>
</dbReference>
<dbReference type="PATRIC" id="fig|1736674.3.peg.3098"/>
<dbReference type="Gene3D" id="2.60.40.1120">
    <property type="entry name" value="Carboxypeptidase-like, regulatory domain"/>
    <property type="match status" value="1"/>
</dbReference>
<feature type="domain" description="TonB-dependent receptor plug" evidence="8">
    <location>
        <begin position="92"/>
        <end position="199"/>
    </location>
</feature>
<dbReference type="EMBL" id="CP012898">
    <property type="protein sequence ID" value="ALJ06389.1"/>
    <property type="molecule type" value="Genomic_DNA"/>
</dbReference>
<comment type="similarity">
    <text evidence="7">Belongs to the TonB-dependent receptor family.</text>
</comment>
<dbReference type="InterPro" id="IPR023997">
    <property type="entry name" value="TonB-dep_OMP_SusC/RagA_CS"/>
</dbReference>
<dbReference type="Gene3D" id="2.170.130.10">
    <property type="entry name" value="TonB-dependent receptor, plug domain"/>
    <property type="match status" value="1"/>
</dbReference>
<keyword evidence="6 7" id="KW-0998">Cell outer membrane</keyword>
<gene>
    <name evidence="9" type="ORF">APS56_15150</name>
</gene>
<evidence type="ECO:0000256" key="2">
    <source>
        <dbReference type="ARBA" id="ARBA00022448"/>
    </source>
</evidence>
<evidence type="ECO:0000256" key="3">
    <source>
        <dbReference type="ARBA" id="ARBA00022452"/>
    </source>
</evidence>
<dbReference type="InterPro" id="IPR023996">
    <property type="entry name" value="TonB-dep_OMP_SusC/RagA"/>
</dbReference>
<accession>A0A0P0DBT7</accession>
<evidence type="ECO:0000256" key="4">
    <source>
        <dbReference type="ARBA" id="ARBA00022692"/>
    </source>
</evidence>
<dbReference type="SUPFAM" id="SSF56935">
    <property type="entry name" value="Porins"/>
    <property type="match status" value="1"/>
</dbReference>
<keyword evidence="2 7" id="KW-0813">Transport</keyword>
<dbReference type="InterPro" id="IPR008969">
    <property type="entry name" value="CarboxyPept-like_regulatory"/>
</dbReference>
<proteinExistence type="inferred from homology"/>
<keyword evidence="5 7" id="KW-0472">Membrane</keyword>
<dbReference type="InterPro" id="IPR039426">
    <property type="entry name" value="TonB-dep_rcpt-like"/>
</dbReference>
<dbReference type="InterPro" id="IPR036942">
    <property type="entry name" value="Beta-barrel_TonB_sf"/>
</dbReference>
<dbReference type="InterPro" id="IPR012910">
    <property type="entry name" value="Plug_dom"/>
</dbReference>
<dbReference type="PROSITE" id="PS52016">
    <property type="entry name" value="TONB_DEPENDENT_REC_3"/>
    <property type="match status" value="1"/>
</dbReference>
<keyword evidence="4 7" id="KW-0812">Transmembrane</keyword>
<dbReference type="Pfam" id="PF13715">
    <property type="entry name" value="CarbopepD_reg_2"/>
    <property type="match status" value="1"/>
</dbReference>
<evidence type="ECO:0000313" key="10">
    <source>
        <dbReference type="Proteomes" id="UP000057981"/>
    </source>
</evidence>
<evidence type="ECO:0000256" key="7">
    <source>
        <dbReference type="PROSITE-ProRule" id="PRU01360"/>
    </source>
</evidence>
<dbReference type="AlphaFoldDB" id="A0A0P0DBT7"/>
<sequence>MTVSGTVVSATDNIPIPGVNVIVLKTTKGVTTDFDGNYQIKVNKGDILQFSYVGFTTQTVIIESQTSINIALSEDLATLDEVVVVGYGSLKKSNITSAISTYKNENMDQLPVSRVDQALQGKIAGVQIQNTSSAAGEAPQIRIRGQASINASPDPLVVVDGQAIEDGLESLNMADVADISVLKDASSAAIYGSRGANGVILVTTKSGSDRKTSYSFNHSVGFKSAYKLYDVQTSSEYVRQLYAEQELRLNDPLWTGAVPTIPIGDQKQYIAEQLFSGGEGTLYQDEFMRNGVFRNIGLSASGGNKGLRYRISGAYNGDESMMKKSNYEKYQFRVKLDADLSDKISVGVNVAPTYSETERPANDYRDYFRFPSFIPITHTAETIALIQSGGNNLDVAVGDYANPQHFESLSFENTNFPMPDGSIYTSTNLSNPWTTSSINPFKVLNLQDDTEEQFRVQATFDLSYKINRDLTFKTSASAYYRFSDRVQWVGTNAQSATNTNYAVYLRRNYRDYLTENTLNYIKDFKKHSFNVLAGFSAQRTDYYNSSFTGTDYPNENIRTWNSAGSIVKANLNSSGDDGGEIKNATALLSYYGRLVYSYDGLFNLTGTIRTDGASQFGPGNKWGTFPSVSGGVNLAKLNFLESSDVISRLNFRAAYGETGNNRTDQLGGNNSYNPYISTLDVQNYVSGSGNGIVANGQATLYDFLDAQFNADLTWETTVSTNLGFDLGLFRNRVNLSAEFYESNTDKLLLTTNNQLFSGIAFSWNNVGSLRNQGHEIELSTTNIATENFRWTTSANYASNRLKLTDFGGNAETPQTGERGEQYISQVGSPLVQFYGYKTDGIWLSQEEIDASGYTTNDVSIGTLTPGALKLVDYNNDGKITIDDRTVIGDPYADFTWGMTNTFEYKSVDLSFSFQGVQGIEMYEGDTGYTETKSQVTNYTKNRWVSPSNPGDGQTPYENNGGIHWVLTDYGIDDASYVALREVTLGYNLDERWCKQIGLDQLRVYFTGQNLLYLTAKSFRGLNPESRRTSGVYSGALYTGYDRGGYPVPKTMVLGFDVKF</sequence>
<dbReference type="Proteomes" id="UP000057981">
    <property type="component" value="Chromosome"/>
</dbReference>
<dbReference type="STRING" id="1736674.APS56_15150"/>